<name>A0A4C1YNX4_EUMVA</name>
<accession>A0A4C1YNX4</accession>
<evidence type="ECO:0000313" key="1">
    <source>
        <dbReference type="EMBL" id="GBP76703.1"/>
    </source>
</evidence>
<dbReference type="OrthoDB" id="10617846at2759"/>
<dbReference type="AlphaFoldDB" id="A0A4C1YNX4"/>
<proteinExistence type="predicted"/>
<dbReference type="Proteomes" id="UP000299102">
    <property type="component" value="Unassembled WGS sequence"/>
</dbReference>
<reference evidence="1 2" key="1">
    <citation type="journal article" date="2019" name="Commun. Biol.">
        <title>The bagworm genome reveals a unique fibroin gene that provides high tensile strength.</title>
        <authorList>
            <person name="Kono N."/>
            <person name="Nakamura H."/>
            <person name="Ohtoshi R."/>
            <person name="Tomita M."/>
            <person name="Numata K."/>
            <person name="Arakawa K."/>
        </authorList>
    </citation>
    <scope>NUCLEOTIDE SEQUENCE [LARGE SCALE GENOMIC DNA]</scope>
</reference>
<keyword evidence="2" id="KW-1185">Reference proteome</keyword>
<evidence type="ECO:0000313" key="2">
    <source>
        <dbReference type="Proteomes" id="UP000299102"/>
    </source>
</evidence>
<sequence length="183" mass="20062">MNVYAVDIGGMGLHASSVTPGIFSSSLVAYNDILGILCEEGWVECTLLENASVVGPPGFLCILHISATGARNTDLRLYRNDRRGSSANSAGAAYTRHYRKLILSGADGTVYNAISSNEHNNKFNNRRRKGDDCYRKHERVHFLLASRPREILRQPPPLATFVLGLADDGGSDLWENPSDGREN</sequence>
<comment type="caution">
    <text evidence="1">The sequence shown here is derived from an EMBL/GenBank/DDBJ whole genome shotgun (WGS) entry which is preliminary data.</text>
</comment>
<organism evidence="1 2">
    <name type="scientific">Eumeta variegata</name>
    <name type="common">Bagworm moth</name>
    <name type="synonym">Eumeta japonica</name>
    <dbReference type="NCBI Taxonomy" id="151549"/>
    <lineage>
        <taxon>Eukaryota</taxon>
        <taxon>Metazoa</taxon>
        <taxon>Ecdysozoa</taxon>
        <taxon>Arthropoda</taxon>
        <taxon>Hexapoda</taxon>
        <taxon>Insecta</taxon>
        <taxon>Pterygota</taxon>
        <taxon>Neoptera</taxon>
        <taxon>Endopterygota</taxon>
        <taxon>Lepidoptera</taxon>
        <taxon>Glossata</taxon>
        <taxon>Ditrysia</taxon>
        <taxon>Tineoidea</taxon>
        <taxon>Psychidae</taxon>
        <taxon>Oiketicinae</taxon>
        <taxon>Eumeta</taxon>
    </lineage>
</organism>
<gene>
    <name evidence="1" type="ORF">EVAR_52438_1</name>
</gene>
<dbReference type="EMBL" id="BGZK01001300">
    <property type="protein sequence ID" value="GBP76703.1"/>
    <property type="molecule type" value="Genomic_DNA"/>
</dbReference>
<protein>
    <submittedName>
        <fullName evidence="1">Uncharacterized protein</fullName>
    </submittedName>
</protein>